<reference evidence="2" key="1">
    <citation type="submission" date="2020-05" db="EMBL/GenBank/DDBJ databases">
        <authorList>
            <person name="Chiriac C."/>
            <person name="Salcher M."/>
            <person name="Ghai R."/>
            <person name="Kavagutti S V."/>
        </authorList>
    </citation>
    <scope>NUCLEOTIDE SEQUENCE</scope>
</reference>
<organism evidence="2">
    <name type="scientific">freshwater metagenome</name>
    <dbReference type="NCBI Taxonomy" id="449393"/>
    <lineage>
        <taxon>unclassified sequences</taxon>
        <taxon>metagenomes</taxon>
        <taxon>ecological metagenomes</taxon>
    </lineage>
</organism>
<protein>
    <submittedName>
        <fullName evidence="2">Unannotated protein</fullName>
    </submittedName>
</protein>
<dbReference type="EMBL" id="CAFABA010000122">
    <property type="protein sequence ID" value="CAB4835336.1"/>
    <property type="molecule type" value="Genomic_DNA"/>
</dbReference>
<accession>A0A6J7IH55</accession>
<dbReference type="AlphaFoldDB" id="A0A6J7IH55"/>
<dbReference type="Pfam" id="PF08811">
    <property type="entry name" value="DUF1800"/>
    <property type="match status" value="1"/>
</dbReference>
<evidence type="ECO:0000313" key="2">
    <source>
        <dbReference type="EMBL" id="CAB4930105.1"/>
    </source>
</evidence>
<name>A0A6J7IH55_9ZZZZ</name>
<dbReference type="InterPro" id="IPR014917">
    <property type="entry name" value="DUF1800"/>
</dbReference>
<gene>
    <name evidence="1" type="ORF">UFOPK3139_02417</name>
    <name evidence="2" type="ORF">UFOPK3543_02606</name>
</gene>
<dbReference type="EMBL" id="CAFBMH010000136">
    <property type="protein sequence ID" value="CAB4930105.1"/>
    <property type="molecule type" value="Genomic_DNA"/>
</dbReference>
<sequence>MNDREQISRLARRAAFGLTAGALDRLAPAGVDSYLDTLVRPAANGVSTSPDPAAGLTFSTDPTMRREEGLALAGRWLDHMVSTPRPLEEAMTWFWHDHFAVSLGQVKSAEPMARYLALLRTNALGNFRELVAKVSIDAAMLVFLDGATSTIGAPNENFGRELLELYTVGIGNYTEPDVRAAATALTGWVVRPREHYATTFVRSRHDPTPQSLFGRTVSDVASVVDAAVRSPACATYIARKLAVWFLGPDHDPSLHAAFAKTFVDNDLEVAPLVRAILRVGLDGRGGELVLAPVPWLIAARKALGVTLDVRVAHRYLAGAGQAPLMPPNVGGWPGPGAWLGSSSTAMRVSLASALVDQLPASSPLLRAASIGDLATLAALLGLPGAFSPATKDALAAFAATKPAGKAGAAVTAVALSSPDLLVA</sequence>
<proteinExistence type="predicted"/>
<evidence type="ECO:0000313" key="1">
    <source>
        <dbReference type="EMBL" id="CAB4835336.1"/>
    </source>
</evidence>